<dbReference type="PANTHER" id="PTHR30349">
    <property type="entry name" value="PHAGE INTEGRASE-RELATED"/>
    <property type="match status" value="1"/>
</dbReference>
<dbReference type="Gene3D" id="1.10.443.10">
    <property type="entry name" value="Intergrase catalytic core"/>
    <property type="match status" value="1"/>
</dbReference>
<gene>
    <name evidence="6" type="ORF">C7954_13238</name>
</gene>
<dbReference type="EMBL" id="SOEF01000032">
    <property type="protein sequence ID" value="TDX39369.1"/>
    <property type="molecule type" value="Genomic_DNA"/>
</dbReference>
<dbReference type="InterPro" id="IPR010998">
    <property type="entry name" value="Integrase_recombinase_N"/>
</dbReference>
<feature type="domain" description="Tyr recombinase" evidence="4">
    <location>
        <begin position="216"/>
        <end position="370"/>
    </location>
</feature>
<evidence type="ECO:0000313" key="7">
    <source>
        <dbReference type="Proteomes" id="UP000295472"/>
    </source>
</evidence>
<dbReference type="SUPFAM" id="SSF56349">
    <property type="entry name" value="DNA breaking-rejoining enzymes"/>
    <property type="match status" value="1"/>
</dbReference>
<dbReference type="InterPro" id="IPR002104">
    <property type="entry name" value="Integrase_catalytic"/>
</dbReference>
<dbReference type="Proteomes" id="UP000295472">
    <property type="component" value="Unassembled WGS sequence"/>
</dbReference>
<evidence type="ECO:0000313" key="6">
    <source>
        <dbReference type="EMBL" id="TDX39369.1"/>
    </source>
</evidence>
<dbReference type="InterPro" id="IPR011010">
    <property type="entry name" value="DNA_brk_join_enz"/>
</dbReference>
<keyword evidence="1 3" id="KW-0238">DNA-binding</keyword>
<evidence type="ECO:0000256" key="1">
    <source>
        <dbReference type="ARBA" id="ARBA00023125"/>
    </source>
</evidence>
<dbReference type="RefSeq" id="WP_134059998.1">
    <property type="nucleotide sequence ID" value="NZ_SOEF01000032.1"/>
</dbReference>
<evidence type="ECO:0000256" key="3">
    <source>
        <dbReference type="PROSITE-ProRule" id="PRU01248"/>
    </source>
</evidence>
<sequence>MEKLPIEELVINVLTELERLNYSYNTLCGYRAFYKKVVAFAKEKEQIYFTEELGSTFLKEKYNCKVNYYIENMPKSVKNSIRRIRVLGDYQLHGVIIRRIIKKPGYIKPDQFEKELVAYEQECVKNEYTKRGLRTRMQRLYFFIDYLDAKNIQNVNEISGETISDYVKTIYGNHEKSMAAILTTLRVFLKFLYLNSFTEKDLSEKVPSRNKYYYPAIPSTWEKDKVIRLLDVIDKGNPTGKRDYAILLLVARLGMRVGDIISLKLTSLDWKNHQIVITQSKTKNITNYPILNDIGWALIDYLKNGRPISDSPHVFLRHHAPFERFGKNANLHNIISKYTRKAGIKVPKGKKHGLHSLRHYVEEKIMVSSC</sequence>
<evidence type="ECO:0000256" key="2">
    <source>
        <dbReference type="ARBA" id="ARBA00023172"/>
    </source>
</evidence>
<dbReference type="InterPro" id="IPR013762">
    <property type="entry name" value="Integrase-like_cat_sf"/>
</dbReference>
<feature type="domain" description="Core-binding (CB)" evidence="5">
    <location>
        <begin position="110"/>
        <end position="193"/>
    </location>
</feature>
<protein>
    <submittedName>
        <fullName evidence="6">Site-specific recombinase XerD</fullName>
    </submittedName>
</protein>
<dbReference type="PROSITE" id="PS51898">
    <property type="entry name" value="TYR_RECOMBINASE"/>
    <property type="match status" value="1"/>
</dbReference>
<dbReference type="GO" id="GO:0015074">
    <property type="term" value="P:DNA integration"/>
    <property type="evidence" value="ECO:0007669"/>
    <property type="project" value="InterPro"/>
</dbReference>
<dbReference type="PROSITE" id="PS51900">
    <property type="entry name" value="CB"/>
    <property type="match status" value="1"/>
</dbReference>
<dbReference type="GO" id="GO:0003677">
    <property type="term" value="F:DNA binding"/>
    <property type="evidence" value="ECO:0007669"/>
    <property type="project" value="UniProtKB-UniRule"/>
</dbReference>
<dbReference type="GO" id="GO:0006310">
    <property type="term" value="P:DNA recombination"/>
    <property type="evidence" value="ECO:0007669"/>
    <property type="project" value="UniProtKB-KW"/>
</dbReference>
<organism evidence="6 7">
    <name type="scientific">Halanaerobium congolense</name>
    <dbReference type="NCBI Taxonomy" id="54121"/>
    <lineage>
        <taxon>Bacteria</taxon>
        <taxon>Bacillati</taxon>
        <taxon>Bacillota</taxon>
        <taxon>Clostridia</taxon>
        <taxon>Halanaerobiales</taxon>
        <taxon>Halanaerobiaceae</taxon>
        <taxon>Halanaerobium</taxon>
    </lineage>
</organism>
<dbReference type="InterPro" id="IPR044068">
    <property type="entry name" value="CB"/>
</dbReference>
<accession>A0A4R8GA92</accession>
<dbReference type="InterPro" id="IPR050090">
    <property type="entry name" value="Tyrosine_recombinase_XerCD"/>
</dbReference>
<keyword evidence="2" id="KW-0233">DNA recombination</keyword>
<evidence type="ECO:0000259" key="4">
    <source>
        <dbReference type="PROSITE" id="PS51898"/>
    </source>
</evidence>
<dbReference type="AlphaFoldDB" id="A0A4R8GA92"/>
<dbReference type="GeneID" id="57013563"/>
<dbReference type="Gene3D" id="1.10.150.130">
    <property type="match status" value="1"/>
</dbReference>
<reference evidence="6 7" key="1">
    <citation type="submission" date="2019-03" db="EMBL/GenBank/DDBJ databases">
        <title>Subsurface microbial communities from deep shales in Ohio and West Virginia, USA.</title>
        <authorList>
            <person name="Wrighton K."/>
        </authorList>
    </citation>
    <scope>NUCLEOTIDE SEQUENCE [LARGE SCALE GENOMIC DNA]</scope>
    <source>
        <strain evidence="6 7">DSMZ 11287</strain>
    </source>
</reference>
<dbReference type="PANTHER" id="PTHR30349:SF90">
    <property type="entry name" value="TYROSINE RECOMBINASE XERD"/>
    <property type="match status" value="1"/>
</dbReference>
<proteinExistence type="predicted"/>
<dbReference type="Pfam" id="PF00589">
    <property type="entry name" value="Phage_integrase"/>
    <property type="match status" value="1"/>
</dbReference>
<evidence type="ECO:0000259" key="5">
    <source>
        <dbReference type="PROSITE" id="PS51900"/>
    </source>
</evidence>
<comment type="caution">
    <text evidence="6">The sequence shown here is derived from an EMBL/GenBank/DDBJ whole genome shotgun (WGS) entry which is preliminary data.</text>
</comment>
<name>A0A4R8GA92_9FIRM</name>